<dbReference type="Proteomes" id="UP000822688">
    <property type="component" value="Chromosome 4"/>
</dbReference>
<evidence type="ECO:0000313" key="2">
    <source>
        <dbReference type="EMBL" id="KAG0578602.1"/>
    </source>
</evidence>
<gene>
    <name evidence="2" type="ORF">KC19_4G036100</name>
</gene>
<keyword evidence="1" id="KW-0732">Signal</keyword>
<name>A0A8T0I566_CERPU</name>
<accession>A0A8T0I566</accession>
<proteinExistence type="predicted"/>
<reference evidence="2" key="1">
    <citation type="submission" date="2020-06" db="EMBL/GenBank/DDBJ databases">
        <title>WGS assembly of Ceratodon purpureus strain R40.</title>
        <authorList>
            <person name="Carey S.B."/>
            <person name="Jenkins J."/>
            <person name="Shu S."/>
            <person name="Lovell J.T."/>
            <person name="Sreedasyam A."/>
            <person name="Maumus F."/>
            <person name="Tiley G.P."/>
            <person name="Fernandez-Pozo N."/>
            <person name="Barry K."/>
            <person name="Chen C."/>
            <person name="Wang M."/>
            <person name="Lipzen A."/>
            <person name="Daum C."/>
            <person name="Saski C.A."/>
            <person name="Payton A.C."/>
            <person name="Mcbreen J.C."/>
            <person name="Conrad R.E."/>
            <person name="Kollar L.M."/>
            <person name="Olsson S."/>
            <person name="Huttunen S."/>
            <person name="Landis J.B."/>
            <person name="Wickett N.J."/>
            <person name="Johnson M.G."/>
            <person name="Rensing S.A."/>
            <person name="Grimwood J."/>
            <person name="Schmutz J."/>
            <person name="Mcdaniel S.F."/>
        </authorList>
    </citation>
    <scope>NUCLEOTIDE SEQUENCE</scope>
    <source>
        <strain evidence="2">R40</strain>
    </source>
</reference>
<feature type="signal peptide" evidence="1">
    <location>
        <begin position="1"/>
        <end position="18"/>
    </location>
</feature>
<evidence type="ECO:0000313" key="3">
    <source>
        <dbReference type="Proteomes" id="UP000822688"/>
    </source>
</evidence>
<evidence type="ECO:0000256" key="1">
    <source>
        <dbReference type="SAM" id="SignalP"/>
    </source>
</evidence>
<sequence>MFWNLWIMINIFASQIMTYKSQPFDMPSLFCVFCCGGEINEIHY</sequence>
<organism evidence="2 3">
    <name type="scientific">Ceratodon purpureus</name>
    <name type="common">Fire moss</name>
    <name type="synonym">Dicranum purpureum</name>
    <dbReference type="NCBI Taxonomy" id="3225"/>
    <lineage>
        <taxon>Eukaryota</taxon>
        <taxon>Viridiplantae</taxon>
        <taxon>Streptophyta</taxon>
        <taxon>Embryophyta</taxon>
        <taxon>Bryophyta</taxon>
        <taxon>Bryophytina</taxon>
        <taxon>Bryopsida</taxon>
        <taxon>Dicranidae</taxon>
        <taxon>Pseudoditrichales</taxon>
        <taxon>Ditrichaceae</taxon>
        <taxon>Ceratodon</taxon>
    </lineage>
</organism>
<dbReference type="EMBL" id="CM026424">
    <property type="protein sequence ID" value="KAG0578602.1"/>
    <property type="molecule type" value="Genomic_DNA"/>
</dbReference>
<comment type="caution">
    <text evidence="2">The sequence shown here is derived from an EMBL/GenBank/DDBJ whole genome shotgun (WGS) entry which is preliminary data.</text>
</comment>
<feature type="chain" id="PRO_5035921243" evidence="1">
    <location>
        <begin position="19"/>
        <end position="44"/>
    </location>
</feature>
<protein>
    <submittedName>
        <fullName evidence="2">Uncharacterized protein</fullName>
    </submittedName>
</protein>
<dbReference type="AlphaFoldDB" id="A0A8T0I566"/>
<keyword evidence="3" id="KW-1185">Reference proteome</keyword>